<dbReference type="EMBL" id="KI925465">
    <property type="protein sequence ID" value="ETW75648.1"/>
    <property type="molecule type" value="Genomic_DNA"/>
</dbReference>
<evidence type="ECO:0000313" key="2">
    <source>
        <dbReference type="Proteomes" id="UP000030671"/>
    </source>
</evidence>
<name>W4JQ37_HETIT</name>
<dbReference type="RefSeq" id="XP_009551914.1">
    <property type="nucleotide sequence ID" value="XM_009553619.1"/>
</dbReference>
<gene>
    <name evidence="1" type="ORF">HETIRDRAFT_442184</name>
</gene>
<dbReference type="Proteomes" id="UP000030671">
    <property type="component" value="Unassembled WGS sequence"/>
</dbReference>
<dbReference type="HOGENOM" id="CLU_2306514_0_0_1"/>
<accession>W4JQ37</accession>
<protein>
    <submittedName>
        <fullName evidence="1">Uncharacterized protein</fullName>
    </submittedName>
</protein>
<organism evidence="1 2">
    <name type="scientific">Heterobasidion irregulare (strain TC 32-1)</name>
    <dbReference type="NCBI Taxonomy" id="747525"/>
    <lineage>
        <taxon>Eukaryota</taxon>
        <taxon>Fungi</taxon>
        <taxon>Dikarya</taxon>
        <taxon>Basidiomycota</taxon>
        <taxon>Agaricomycotina</taxon>
        <taxon>Agaricomycetes</taxon>
        <taxon>Russulales</taxon>
        <taxon>Bondarzewiaceae</taxon>
        <taxon>Heterobasidion</taxon>
        <taxon>Heterobasidion annosum species complex</taxon>
    </lineage>
</organism>
<reference evidence="1 2" key="1">
    <citation type="journal article" date="2012" name="New Phytol.">
        <title>Insight into trade-off between wood decay and parasitism from the genome of a fungal forest pathogen.</title>
        <authorList>
            <person name="Olson A."/>
            <person name="Aerts A."/>
            <person name="Asiegbu F."/>
            <person name="Belbahri L."/>
            <person name="Bouzid O."/>
            <person name="Broberg A."/>
            <person name="Canback B."/>
            <person name="Coutinho P.M."/>
            <person name="Cullen D."/>
            <person name="Dalman K."/>
            <person name="Deflorio G."/>
            <person name="van Diepen L.T."/>
            <person name="Dunand C."/>
            <person name="Duplessis S."/>
            <person name="Durling M."/>
            <person name="Gonthier P."/>
            <person name="Grimwood J."/>
            <person name="Fossdal C.G."/>
            <person name="Hansson D."/>
            <person name="Henrissat B."/>
            <person name="Hietala A."/>
            <person name="Himmelstrand K."/>
            <person name="Hoffmeister D."/>
            <person name="Hogberg N."/>
            <person name="James T.Y."/>
            <person name="Karlsson M."/>
            <person name="Kohler A."/>
            <person name="Kues U."/>
            <person name="Lee Y.H."/>
            <person name="Lin Y.C."/>
            <person name="Lind M."/>
            <person name="Lindquist E."/>
            <person name="Lombard V."/>
            <person name="Lucas S."/>
            <person name="Lunden K."/>
            <person name="Morin E."/>
            <person name="Murat C."/>
            <person name="Park J."/>
            <person name="Raffaello T."/>
            <person name="Rouze P."/>
            <person name="Salamov A."/>
            <person name="Schmutz J."/>
            <person name="Solheim H."/>
            <person name="Stahlberg J."/>
            <person name="Velez H."/>
            <person name="de Vries R.P."/>
            <person name="Wiebenga A."/>
            <person name="Woodward S."/>
            <person name="Yakovlev I."/>
            <person name="Garbelotto M."/>
            <person name="Martin F."/>
            <person name="Grigoriev I.V."/>
            <person name="Stenlid J."/>
        </authorList>
    </citation>
    <scope>NUCLEOTIDE SEQUENCE [LARGE SCALE GENOMIC DNA]</scope>
    <source>
        <strain evidence="1 2">TC 32-1</strain>
    </source>
</reference>
<dbReference type="AlphaFoldDB" id="W4JQ37"/>
<sequence length="100" mass="11714">MYEKYICMSVYMHVVENVSIMYQSVDVDWIKCGLAFRRILYVRVRVEAVGVWTCGYAVQRTIRPVQETEERLYTYTPLWYSIGARSMGRGKGDGQWGGRE</sequence>
<dbReference type="KEGG" id="hir:HETIRDRAFT_442184"/>
<proteinExistence type="predicted"/>
<keyword evidence="2" id="KW-1185">Reference proteome</keyword>
<dbReference type="GeneID" id="20675420"/>
<dbReference type="InParanoid" id="W4JQ37"/>
<evidence type="ECO:0000313" key="1">
    <source>
        <dbReference type="EMBL" id="ETW75648.1"/>
    </source>
</evidence>